<dbReference type="Proteomes" id="UP000609849">
    <property type="component" value="Unassembled WGS sequence"/>
</dbReference>
<sequence>MNPSERKDKLLKLIEESTKPIKGNELAEKLNVSRQIIVQDIALIRATGKDVVATPQGYMIYNQNNKIEKKIKCKNHKNNEELFDELKSIIDMGGTVKDVIVSHPIYGEIKAELNISSLRDINDFMNKIKKDEFKQLSSLTKYNHTHTIEASKNEILDEIIEILGEKGIISN</sequence>
<protein>
    <submittedName>
        <fullName evidence="3">Transcription repressor NadR</fullName>
    </submittedName>
</protein>
<evidence type="ECO:0000313" key="4">
    <source>
        <dbReference type="Proteomes" id="UP000609849"/>
    </source>
</evidence>
<reference evidence="3 4" key="1">
    <citation type="submission" date="2020-08" db="EMBL/GenBank/DDBJ databases">
        <authorList>
            <person name="Liu C."/>
            <person name="Sun Q."/>
        </authorList>
    </citation>
    <scope>NUCLEOTIDE SEQUENCE [LARGE SCALE GENOMIC DNA]</scope>
    <source>
        <strain evidence="3 4">NSJ-18</strain>
    </source>
</reference>
<dbReference type="EMBL" id="JACRWE010000016">
    <property type="protein sequence ID" value="MBC5998371.1"/>
    <property type="molecule type" value="Genomic_DNA"/>
</dbReference>
<feature type="domain" description="Helix-turn-helix type 11" evidence="2">
    <location>
        <begin position="6"/>
        <end position="58"/>
    </location>
</feature>
<evidence type="ECO:0000313" key="3">
    <source>
        <dbReference type="EMBL" id="MBC5998371.1"/>
    </source>
</evidence>
<dbReference type="PANTHER" id="PTHR40068:SF1">
    <property type="entry name" value="TRANSCRIPTION REPRESSOR NIAR-RELATED"/>
    <property type="match status" value="1"/>
</dbReference>
<dbReference type="InterPro" id="IPR004173">
    <property type="entry name" value="3H_domain"/>
</dbReference>
<organism evidence="3 4">
    <name type="scientific">Romboutsia faecis</name>
    <dbReference type="NCBI Taxonomy" id="2764597"/>
    <lineage>
        <taxon>Bacteria</taxon>
        <taxon>Bacillati</taxon>
        <taxon>Bacillota</taxon>
        <taxon>Clostridia</taxon>
        <taxon>Peptostreptococcales</taxon>
        <taxon>Peptostreptococcaceae</taxon>
        <taxon>Romboutsia</taxon>
    </lineage>
</organism>
<dbReference type="InterPro" id="IPR036390">
    <property type="entry name" value="WH_DNA-bd_sf"/>
</dbReference>
<gene>
    <name evidence="3" type="ORF">H8923_16630</name>
</gene>
<feature type="domain" description="3H" evidence="1">
    <location>
        <begin position="75"/>
        <end position="168"/>
    </location>
</feature>
<comment type="caution">
    <text evidence="3">The sequence shown here is derived from an EMBL/GenBank/DDBJ whole genome shotgun (WGS) entry which is preliminary data.</text>
</comment>
<dbReference type="PANTHER" id="PTHR40068">
    <property type="entry name" value="TRANSCRIPTION REPRESSOR NIAR-RELATED"/>
    <property type="match status" value="1"/>
</dbReference>
<proteinExistence type="predicted"/>
<dbReference type="InterPro" id="IPR013196">
    <property type="entry name" value="HTH_11"/>
</dbReference>
<evidence type="ECO:0000259" key="1">
    <source>
        <dbReference type="Pfam" id="PF02829"/>
    </source>
</evidence>
<dbReference type="RefSeq" id="WP_153973177.1">
    <property type="nucleotide sequence ID" value="NZ_JACRWE010000016.1"/>
</dbReference>
<keyword evidence="4" id="KW-1185">Reference proteome</keyword>
<dbReference type="Pfam" id="PF02829">
    <property type="entry name" value="3H"/>
    <property type="match status" value="1"/>
</dbReference>
<evidence type="ECO:0000259" key="2">
    <source>
        <dbReference type="Pfam" id="PF08279"/>
    </source>
</evidence>
<dbReference type="SUPFAM" id="SSF46785">
    <property type="entry name" value="Winged helix' DNA-binding domain"/>
    <property type="match status" value="1"/>
</dbReference>
<dbReference type="Pfam" id="PF08279">
    <property type="entry name" value="HTH_11"/>
    <property type="match status" value="1"/>
</dbReference>
<accession>A0ABR7JTX1</accession>
<dbReference type="InterPro" id="IPR035922">
    <property type="entry name" value="3H_dom_sf"/>
</dbReference>
<dbReference type="InterPro" id="IPR026043">
    <property type="entry name" value="NadR"/>
</dbReference>
<dbReference type="SUPFAM" id="SSF75500">
    <property type="entry name" value="Putative transcriptional regulator TM1602, C-terminal domain"/>
    <property type="match status" value="1"/>
</dbReference>
<dbReference type="Gene3D" id="1.10.10.10">
    <property type="entry name" value="Winged helix-like DNA-binding domain superfamily/Winged helix DNA-binding domain"/>
    <property type="match status" value="1"/>
</dbReference>
<dbReference type="PIRSF" id="PIRSF037847">
    <property type="entry name" value="NiaR"/>
    <property type="match status" value="1"/>
</dbReference>
<name>A0ABR7JTX1_9FIRM</name>
<dbReference type="Gene3D" id="3.30.1340.20">
    <property type="entry name" value="3H domain"/>
    <property type="match status" value="1"/>
</dbReference>
<dbReference type="InterPro" id="IPR036388">
    <property type="entry name" value="WH-like_DNA-bd_sf"/>
</dbReference>